<organism evidence="2 3">
    <name type="scientific">Campylobacter pinnipediorum subsp. pinnipediorum</name>
    <dbReference type="NCBI Taxonomy" id="1660067"/>
    <lineage>
        <taxon>Bacteria</taxon>
        <taxon>Pseudomonadati</taxon>
        <taxon>Campylobacterota</taxon>
        <taxon>Epsilonproteobacteria</taxon>
        <taxon>Campylobacterales</taxon>
        <taxon>Campylobacteraceae</taxon>
        <taxon>Campylobacter</taxon>
    </lineage>
</organism>
<evidence type="ECO:0000313" key="3">
    <source>
        <dbReference type="Proteomes" id="UP000189728"/>
    </source>
</evidence>
<dbReference type="AlphaFoldDB" id="A0AAX0LBU6"/>
<dbReference type="PANTHER" id="PTHR43415">
    <property type="entry name" value="SPERMIDINE N(1)-ACETYLTRANSFERASE"/>
    <property type="match status" value="1"/>
</dbReference>
<dbReference type="SUPFAM" id="SSF55729">
    <property type="entry name" value="Acyl-CoA N-acyltransferases (Nat)"/>
    <property type="match status" value="1"/>
</dbReference>
<evidence type="ECO:0000259" key="1">
    <source>
        <dbReference type="PROSITE" id="PS51186"/>
    </source>
</evidence>
<dbReference type="PANTHER" id="PTHR43415:SF3">
    <property type="entry name" value="GNAT-FAMILY ACETYLTRANSFERASE"/>
    <property type="match status" value="1"/>
</dbReference>
<sequence>MIWIKNFIDLDDKETHLVFNWRNDERVSKFMITTNISLNEHIIFIQSLQHSNTKKYFLVFKKDSPIGVISFSDIDTSSCEFGLYQNPNLKGYGQVLIDEIKKYAFNVLGVLKIKSSVLNSNEKAIKLYLKNGFNISDKDDKFKSIELSL</sequence>
<dbReference type="InterPro" id="IPR000182">
    <property type="entry name" value="GNAT_dom"/>
</dbReference>
<dbReference type="EMBL" id="MCRK01000011">
    <property type="protein sequence ID" value="OPA81945.1"/>
    <property type="molecule type" value="Genomic_DNA"/>
</dbReference>
<dbReference type="InterPro" id="IPR016181">
    <property type="entry name" value="Acyl_CoA_acyltransferase"/>
</dbReference>
<dbReference type="PROSITE" id="PS51186">
    <property type="entry name" value="GNAT"/>
    <property type="match status" value="1"/>
</dbReference>
<gene>
    <name evidence="2" type="ORF">BFG04_08420</name>
</gene>
<dbReference type="NCBIfam" id="TIGR03585">
    <property type="entry name" value="PseH"/>
    <property type="match status" value="1"/>
</dbReference>
<comment type="caution">
    <text evidence="2">The sequence shown here is derived from an EMBL/GenBank/DDBJ whole genome shotgun (WGS) entry which is preliminary data.</text>
</comment>
<dbReference type="RefSeq" id="WP_078387387.1">
    <property type="nucleotide sequence ID" value="NZ_CP012547.1"/>
</dbReference>
<dbReference type="Proteomes" id="UP000189728">
    <property type="component" value="Unassembled WGS sequence"/>
</dbReference>
<dbReference type="Pfam" id="PF13302">
    <property type="entry name" value="Acetyltransf_3"/>
    <property type="match status" value="1"/>
</dbReference>
<accession>A0AAX0LBU6</accession>
<evidence type="ECO:0000313" key="2">
    <source>
        <dbReference type="EMBL" id="OPA81945.1"/>
    </source>
</evidence>
<name>A0AAX0LBU6_9BACT</name>
<dbReference type="Gene3D" id="3.40.630.30">
    <property type="match status" value="1"/>
</dbReference>
<dbReference type="GO" id="GO:0016747">
    <property type="term" value="F:acyltransferase activity, transferring groups other than amino-acyl groups"/>
    <property type="evidence" value="ECO:0007669"/>
    <property type="project" value="InterPro"/>
</dbReference>
<feature type="domain" description="N-acetyltransferase" evidence="1">
    <location>
        <begin position="5"/>
        <end position="149"/>
    </location>
</feature>
<dbReference type="InterPro" id="IPR020036">
    <property type="entry name" value="PseH"/>
</dbReference>
<proteinExistence type="predicted"/>
<protein>
    <submittedName>
        <fullName evidence="2">UDP-4-amino-4, 6-dideoxy-N-acetyl-beta-L-altrosamine N-acetyltransferase</fullName>
    </submittedName>
</protein>
<reference evidence="2 3" key="1">
    <citation type="submission" date="2016-08" db="EMBL/GenBank/DDBJ databases">
        <title>Campylobacter species from sea mammals.</title>
        <authorList>
            <person name="Gilbert M.J."/>
            <person name="Byrne B.A."/>
            <person name="Zomer A.L."/>
            <person name="Wagenaar J.A."/>
        </authorList>
    </citation>
    <scope>NUCLEOTIDE SEQUENCE [LARGE SCALE GENOMIC DNA]</scope>
    <source>
        <strain evidence="2 3">1105248</strain>
    </source>
</reference>